<dbReference type="EMBL" id="AP023368">
    <property type="protein sequence ID" value="BCK00529.1"/>
    <property type="molecule type" value="Genomic_DNA"/>
</dbReference>
<feature type="transmembrane region" description="Helical" evidence="1">
    <location>
        <begin position="33"/>
        <end position="51"/>
    </location>
</feature>
<dbReference type="Proteomes" id="UP000515703">
    <property type="component" value="Chromosome"/>
</dbReference>
<gene>
    <name evidence="2" type="ORF">bsdcttw_35690</name>
</gene>
<evidence type="ECO:0000313" key="3">
    <source>
        <dbReference type="Proteomes" id="UP000515703"/>
    </source>
</evidence>
<organism evidence="2 3">
    <name type="scientific">Anaerocolumna chitinilytica</name>
    <dbReference type="NCBI Taxonomy" id="1727145"/>
    <lineage>
        <taxon>Bacteria</taxon>
        <taxon>Bacillati</taxon>
        <taxon>Bacillota</taxon>
        <taxon>Clostridia</taxon>
        <taxon>Lachnospirales</taxon>
        <taxon>Lachnospiraceae</taxon>
        <taxon>Anaerocolumna</taxon>
    </lineage>
</organism>
<reference evidence="2 3" key="1">
    <citation type="submission" date="2020-08" db="EMBL/GenBank/DDBJ databases">
        <title>Draft genome sequencing of an Anaerocolumna strain isolated from anoxic soil subjected to BSD treatment.</title>
        <authorList>
            <person name="Uek A."/>
            <person name="Tonouchi A."/>
        </authorList>
    </citation>
    <scope>NUCLEOTIDE SEQUENCE [LARGE SCALE GENOMIC DNA]</scope>
    <source>
        <strain evidence="2 3">CTTW</strain>
    </source>
</reference>
<evidence type="ECO:0000313" key="2">
    <source>
        <dbReference type="EMBL" id="BCK00529.1"/>
    </source>
</evidence>
<feature type="transmembrane region" description="Helical" evidence="1">
    <location>
        <begin position="6"/>
        <end position="26"/>
    </location>
</feature>
<reference evidence="2 3" key="2">
    <citation type="submission" date="2020-08" db="EMBL/GenBank/DDBJ databases">
        <authorList>
            <person name="Ueki A."/>
            <person name="Tonouchi A."/>
        </authorList>
    </citation>
    <scope>NUCLEOTIDE SEQUENCE [LARGE SCALE GENOMIC DNA]</scope>
    <source>
        <strain evidence="2 3">CTTW</strain>
    </source>
</reference>
<accession>A0A7I8DQ35</accession>
<proteinExistence type="predicted"/>
<evidence type="ECO:0008006" key="4">
    <source>
        <dbReference type="Google" id="ProtNLM"/>
    </source>
</evidence>
<dbReference type="AlphaFoldDB" id="A0A7I8DQ35"/>
<dbReference type="KEGG" id="acht:bsdcttw_35690"/>
<keyword evidence="1" id="KW-0812">Transmembrane</keyword>
<keyword evidence="1" id="KW-1133">Transmembrane helix</keyword>
<keyword evidence="1" id="KW-0472">Membrane</keyword>
<evidence type="ECO:0000256" key="1">
    <source>
        <dbReference type="SAM" id="Phobius"/>
    </source>
</evidence>
<keyword evidence="3" id="KW-1185">Reference proteome</keyword>
<dbReference type="RefSeq" id="WP_185256191.1">
    <property type="nucleotide sequence ID" value="NZ_AP023368.1"/>
</dbReference>
<dbReference type="Pfam" id="PF09581">
    <property type="entry name" value="Spore_III_AF"/>
    <property type="match status" value="1"/>
</dbReference>
<name>A0A7I8DQ35_9FIRM</name>
<protein>
    <recommendedName>
        <fullName evidence="4">Stage III sporulation protein AF</fullName>
    </recommendedName>
</protein>
<sequence>MQYIYSWVKNIVIFMVLISVITNLLGKSSYKKYINLISGIILVILVISPLLKIFQLNNTLDYYFTTNSLVAETKDSLNMEEKLNSTGARQKEEIFSQVKVKVENKVKELLKNENIEVDSMEVTLVEDETDSNYGELKKLDIKGVYNANQQSDKKADKEAINIDRVVIDDINIKKDSKSMEDTKESKNYLSPVEINAKKVLSDFYNLKADNINISIQE</sequence>
<dbReference type="InterPro" id="IPR014245">
    <property type="entry name" value="Spore_III_AF"/>
</dbReference>